<comment type="caution">
    <text evidence="2">The sequence shown here is derived from an EMBL/GenBank/DDBJ whole genome shotgun (WGS) entry which is preliminary data.</text>
</comment>
<protein>
    <submittedName>
        <fullName evidence="2">Uncharacterized protein</fullName>
    </submittedName>
</protein>
<gene>
    <name evidence="2" type="ORF">P171DRAFT_371433</name>
</gene>
<name>A0A9P4P895_9PLEO</name>
<dbReference type="OrthoDB" id="3796753at2759"/>
<evidence type="ECO:0000313" key="2">
    <source>
        <dbReference type="EMBL" id="KAF2438374.1"/>
    </source>
</evidence>
<keyword evidence="3" id="KW-1185">Reference proteome</keyword>
<dbReference type="AlphaFoldDB" id="A0A9P4P895"/>
<feature type="compositionally biased region" description="Polar residues" evidence="1">
    <location>
        <begin position="8"/>
        <end position="20"/>
    </location>
</feature>
<feature type="region of interest" description="Disordered" evidence="1">
    <location>
        <begin position="91"/>
        <end position="133"/>
    </location>
</feature>
<accession>A0A9P4P895</accession>
<dbReference type="Proteomes" id="UP000799764">
    <property type="component" value="Unassembled WGS sequence"/>
</dbReference>
<sequence>MPRKPSNLYRTSATSGNQKPTEAGRITRACSGRCAKKGKDDVDLPAEMVRRLERLEGEVDRYRTENDNLRDRLKAAETEVATLRDHIAGQKNKLKGAGKKVRNAKDVAGKQEEKAKDAVREKQDRVSSERKMKQKLDKALAEVASLTKLSDDLQTDLEVERAGKPHMRKGDSASDTTVAVIPVEIQINRAHFLTLAKTFEISQASVNMQMQSWYDEWKKPEEAVKQVVGANYVDEKRKDKADVDLEKLLGDLVEHGHEMTGAEHDGPRSKHGLETMCRKAETLHNGYGTM</sequence>
<evidence type="ECO:0000313" key="3">
    <source>
        <dbReference type="Proteomes" id="UP000799764"/>
    </source>
</evidence>
<dbReference type="EMBL" id="MU001512">
    <property type="protein sequence ID" value="KAF2438374.1"/>
    <property type="molecule type" value="Genomic_DNA"/>
</dbReference>
<evidence type="ECO:0000256" key="1">
    <source>
        <dbReference type="SAM" id="MobiDB-lite"/>
    </source>
</evidence>
<feature type="region of interest" description="Disordered" evidence="1">
    <location>
        <begin position="1"/>
        <end position="24"/>
    </location>
</feature>
<proteinExistence type="predicted"/>
<organism evidence="2 3">
    <name type="scientific">Karstenula rhodostoma CBS 690.94</name>
    <dbReference type="NCBI Taxonomy" id="1392251"/>
    <lineage>
        <taxon>Eukaryota</taxon>
        <taxon>Fungi</taxon>
        <taxon>Dikarya</taxon>
        <taxon>Ascomycota</taxon>
        <taxon>Pezizomycotina</taxon>
        <taxon>Dothideomycetes</taxon>
        <taxon>Pleosporomycetidae</taxon>
        <taxon>Pleosporales</taxon>
        <taxon>Massarineae</taxon>
        <taxon>Didymosphaeriaceae</taxon>
        <taxon>Karstenula</taxon>
    </lineage>
</organism>
<feature type="compositionally biased region" description="Basic residues" evidence="1">
    <location>
        <begin position="92"/>
        <end position="102"/>
    </location>
</feature>
<feature type="compositionally biased region" description="Basic and acidic residues" evidence="1">
    <location>
        <begin position="103"/>
        <end position="133"/>
    </location>
</feature>
<reference evidence="2" key="1">
    <citation type="journal article" date="2020" name="Stud. Mycol.">
        <title>101 Dothideomycetes genomes: a test case for predicting lifestyles and emergence of pathogens.</title>
        <authorList>
            <person name="Haridas S."/>
            <person name="Albert R."/>
            <person name="Binder M."/>
            <person name="Bloem J."/>
            <person name="Labutti K."/>
            <person name="Salamov A."/>
            <person name="Andreopoulos B."/>
            <person name="Baker S."/>
            <person name="Barry K."/>
            <person name="Bills G."/>
            <person name="Bluhm B."/>
            <person name="Cannon C."/>
            <person name="Castanera R."/>
            <person name="Culley D."/>
            <person name="Daum C."/>
            <person name="Ezra D."/>
            <person name="Gonzalez J."/>
            <person name="Henrissat B."/>
            <person name="Kuo A."/>
            <person name="Liang C."/>
            <person name="Lipzen A."/>
            <person name="Lutzoni F."/>
            <person name="Magnuson J."/>
            <person name="Mondo S."/>
            <person name="Nolan M."/>
            <person name="Ohm R."/>
            <person name="Pangilinan J."/>
            <person name="Park H.-J."/>
            <person name="Ramirez L."/>
            <person name="Alfaro M."/>
            <person name="Sun H."/>
            <person name="Tritt A."/>
            <person name="Yoshinaga Y."/>
            <person name="Zwiers L.-H."/>
            <person name="Turgeon B."/>
            <person name="Goodwin S."/>
            <person name="Spatafora J."/>
            <person name="Crous P."/>
            <person name="Grigoriev I."/>
        </authorList>
    </citation>
    <scope>NUCLEOTIDE SEQUENCE</scope>
    <source>
        <strain evidence="2">CBS 690.94</strain>
    </source>
</reference>